<dbReference type="KEGG" id="beq:BEWA_049330"/>
<feature type="transmembrane region" description="Helical" evidence="1">
    <location>
        <begin position="140"/>
        <end position="169"/>
    </location>
</feature>
<protein>
    <submittedName>
        <fullName evidence="2">Uncharacterized protein</fullName>
    </submittedName>
</protein>
<feature type="transmembrane region" description="Helical" evidence="1">
    <location>
        <begin position="83"/>
        <end position="102"/>
    </location>
</feature>
<organism evidence="2 3">
    <name type="scientific">Theileria equi strain WA</name>
    <dbReference type="NCBI Taxonomy" id="1537102"/>
    <lineage>
        <taxon>Eukaryota</taxon>
        <taxon>Sar</taxon>
        <taxon>Alveolata</taxon>
        <taxon>Apicomplexa</taxon>
        <taxon>Aconoidasida</taxon>
        <taxon>Piroplasmida</taxon>
        <taxon>Theileriidae</taxon>
        <taxon>Theileria</taxon>
    </lineage>
</organism>
<evidence type="ECO:0000313" key="2">
    <source>
        <dbReference type="EMBL" id="EKX72466.1"/>
    </source>
</evidence>
<dbReference type="GeneID" id="15804206"/>
<dbReference type="AlphaFoldDB" id="L1LAW1"/>
<feature type="transmembrane region" description="Helical" evidence="1">
    <location>
        <begin position="114"/>
        <end position="133"/>
    </location>
</feature>
<feature type="transmembrane region" description="Helical" evidence="1">
    <location>
        <begin position="220"/>
        <end position="245"/>
    </location>
</feature>
<evidence type="ECO:0000256" key="1">
    <source>
        <dbReference type="SAM" id="Phobius"/>
    </source>
</evidence>
<feature type="transmembrane region" description="Helical" evidence="1">
    <location>
        <begin position="257"/>
        <end position="277"/>
    </location>
</feature>
<dbReference type="RefSeq" id="XP_004831918.1">
    <property type="nucleotide sequence ID" value="XM_004831861.1"/>
</dbReference>
<keyword evidence="3" id="KW-1185">Reference proteome</keyword>
<evidence type="ECO:0000313" key="3">
    <source>
        <dbReference type="Proteomes" id="UP000031512"/>
    </source>
</evidence>
<keyword evidence="1" id="KW-0812">Transmembrane</keyword>
<reference evidence="2 3" key="1">
    <citation type="journal article" date="2012" name="BMC Genomics">
        <title>Comparative genomic analysis and phylogenetic position of Theileria equi.</title>
        <authorList>
            <person name="Kappmeyer L.S."/>
            <person name="Thiagarajan M."/>
            <person name="Herndon D.R."/>
            <person name="Ramsay J.D."/>
            <person name="Caler E."/>
            <person name="Djikeng A."/>
            <person name="Gillespie J.J."/>
            <person name="Lau A.O."/>
            <person name="Roalson E.H."/>
            <person name="Silva J.C."/>
            <person name="Silva M.G."/>
            <person name="Suarez C.E."/>
            <person name="Ueti M.W."/>
            <person name="Nene V.M."/>
            <person name="Mealey R.H."/>
            <person name="Knowles D.P."/>
            <person name="Brayton K.A."/>
        </authorList>
    </citation>
    <scope>NUCLEOTIDE SEQUENCE [LARGE SCALE GENOMIC DNA]</scope>
    <source>
        <strain evidence="2 3">WA</strain>
    </source>
</reference>
<feature type="transmembrane region" description="Helical" evidence="1">
    <location>
        <begin position="12"/>
        <end position="30"/>
    </location>
</feature>
<name>L1LAW1_THEEQ</name>
<dbReference type="OrthoDB" id="360918at2759"/>
<dbReference type="VEuPathDB" id="PiroplasmaDB:BEWA_049330"/>
<keyword evidence="1" id="KW-0472">Membrane</keyword>
<proteinExistence type="predicted"/>
<feature type="transmembrane region" description="Helical" evidence="1">
    <location>
        <begin position="298"/>
        <end position="318"/>
    </location>
</feature>
<sequence>MADKKESGTLEKIVAFLAGLSFYQLPYLALATGKYTLGRFMISPSFVSIYINRINVSFRIITLLGITTMTVYSQCKGRYKTQLCMAFFPLLHLCYIFLLFVYASGGAQGHMTLYYWGILIGSFVLGLCFTTAVEILSANVVCLLAALPMAGIVVSLYHLSFLVIGSFIGVSDVNYWLVVCQIIMGALLTGSSAILYIVAYWNKKDATGGDGGDPDPFMTAFAKAWSPILLITLGYGLHSAFYSAIAPYKLIGVRKGYTIDMTILFTSAIAPLSVLVLKEKDMGPNKPWRDSDAIWHASWIFFVIEVFCAVIFACSLHFPEWRLTKVVRSNALVLGFLTVLYDTCAQATRTIGTNGADTQGQPKTSNNIMNTFNTFTYSLSQVIFAFLGDGYVKTYSKYEHNRERWPTKHYTNKRAFWFWTWSATKVSYHTLGTAFTTDLRSEVIGKKELLFIVYADDTNDSSKPTKAKDPKVMKIVHGI</sequence>
<keyword evidence="1" id="KW-1133">Transmembrane helix</keyword>
<feature type="transmembrane region" description="Helical" evidence="1">
    <location>
        <begin position="50"/>
        <end position="71"/>
    </location>
</feature>
<gene>
    <name evidence="2" type="ORF">BEWA_049330</name>
</gene>
<dbReference type="Proteomes" id="UP000031512">
    <property type="component" value="Unassembled WGS sequence"/>
</dbReference>
<dbReference type="STRING" id="1537102.L1LAW1"/>
<accession>L1LAW1</accession>
<comment type="caution">
    <text evidence="2">The sequence shown here is derived from an EMBL/GenBank/DDBJ whole genome shotgun (WGS) entry which is preliminary data.</text>
</comment>
<dbReference type="EMBL" id="ACOU01000007">
    <property type="protein sequence ID" value="EKX72466.1"/>
    <property type="molecule type" value="Genomic_DNA"/>
</dbReference>
<feature type="transmembrane region" description="Helical" evidence="1">
    <location>
        <begin position="175"/>
        <end position="199"/>
    </location>
</feature>